<dbReference type="AlphaFoldDB" id="A0A1G2FAJ7"/>
<protein>
    <submittedName>
        <fullName evidence="1">Uncharacterized protein</fullName>
    </submittedName>
</protein>
<evidence type="ECO:0000313" key="2">
    <source>
        <dbReference type="Proteomes" id="UP000177725"/>
    </source>
</evidence>
<name>A0A1G2FAJ7_9BACT</name>
<sequence>MKRFIIIALVGIAAIYFFRPYQYRFKGMHSLRSKGEVESRMDGYNIFFEEKAKKLCSRMAANNDRLFMLIFSALVLPNNSGINTELEKVFKKLVDSEVLIDESFTILDNISKTEEVQAQKQFRKFFENAVSIMFAQLKAEKAIKKILYKGTEKET</sequence>
<comment type="caution">
    <text evidence="1">The sequence shown here is derived from an EMBL/GenBank/DDBJ whole genome shotgun (WGS) entry which is preliminary data.</text>
</comment>
<organism evidence="1 2">
    <name type="scientific">Candidatus Portnoybacteria bacterium RBG_13_41_18</name>
    <dbReference type="NCBI Taxonomy" id="1801991"/>
    <lineage>
        <taxon>Bacteria</taxon>
        <taxon>Candidatus Portnoyibacteriota</taxon>
    </lineage>
</organism>
<evidence type="ECO:0000313" key="1">
    <source>
        <dbReference type="EMBL" id="OGZ34897.1"/>
    </source>
</evidence>
<proteinExistence type="predicted"/>
<dbReference type="EMBL" id="MHMV01000007">
    <property type="protein sequence ID" value="OGZ34897.1"/>
    <property type="molecule type" value="Genomic_DNA"/>
</dbReference>
<dbReference type="Proteomes" id="UP000177725">
    <property type="component" value="Unassembled WGS sequence"/>
</dbReference>
<accession>A0A1G2FAJ7</accession>
<reference evidence="1 2" key="1">
    <citation type="journal article" date="2016" name="Nat. Commun.">
        <title>Thousands of microbial genomes shed light on interconnected biogeochemical processes in an aquifer system.</title>
        <authorList>
            <person name="Anantharaman K."/>
            <person name="Brown C.T."/>
            <person name="Hug L.A."/>
            <person name="Sharon I."/>
            <person name="Castelle C.J."/>
            <person name="Probst A.J."/>
            <person name="Thomas B.C."/>
            <person name="Singh A."/>
            <person name="Wilkins M.J."/>
            <person name="Karaoz U."/>
            <person name="Brodie E.L."/>
            <person name="Williams K.H."/>
            <person name="Hubbard S.S."/>
            <person name="Banfield J.F."/>
        </authorList>
    </citation>
    <scope>NUCLEOTIDE SEQUENCE [LARGE SCALE GENOMIC DNA]</scope>
</reference>
<gene>
    <name evidence="1" type="ORF">A2174_00295</name>
</gene>